<feature type="transmembrane region" description="Helical" evidence="1">
    <location>
        <begin position="102"/>
        <end position="132"/>
    </location>
</feature>
<dbReference type="InterPro" id="IPR043742">
    <property type="entry name" value="DUF5687"/>
</dbReference>
<protein>
    <submittedName>
        <fullName evidence="2">DUF5687 family protein</fullName>
    </submittedName>
</protein>
<proteinExistence type="predicted"/>
<organism evidence="2 3">
    <name type="scientific">Flavobacterium suzhouense</name>
    <dbReference type="NCBI Taxonomy" id="1529638"/>
    <lineage>
        <taxon>Bacteria</taxon>
        <taxon>Pseudomonadati</taxon>
        <taxon>Bacteroidota</taxon>
        <taxon>Flavobacteriia</taxon>
        <taxon>Flavobacteriales</taxon>
        <taxon>Flavobacteriaceae</taxon>
        <taxon>Flavobacterium</taxon>
    </lineage>
</organism>
<feature type="transmembrane region" description="Helical" evidence="1">
    <location>
        <begin position="420"/>
        <end position="444"/>
    </location>
</feature>
<keyword evidence="1" id="KW-0812">Transmembrane</keyword>
<evidence type="ECO:0000256" key="1">
    <source>
        <dbReference type="SAM" id="Phobius"/>
    </source>
</evidence>
<feature type="transmembrane region" description="Helical" evidence="1">
    <location>
        <begin position="62"/>
        <end position="81"/>
    </location>
</feature>
<feature type="transmembrane region" description="Helical" evidence="1">
    <location>
        <begin position="450"/>
        <end position="469"/>
    </location>
</feature>
<sequence length="490" mass="55810">MFKKFLWLEWKSFTRSSAFATNVALKVLMILVALYFSAMFLLLGVGSFYIIRESTSVDPLILISQFAIYYLVFDLLFRYFMQKMPVINIRPLLTLPIKRGTIVNFALGKTAVSFFNIMHAFFFVPFSIVLLIEGYDPLGVVLWHISMMALIYSNNFINILADDKDAIFYTVATIIVGLGATQYYGVFDITPYTQVFFHGLYATYYLWVIPVALVAGIYYGCYKLFSKELYLDTGLKGKHEVAQTQDFKWLNQFGTMGTFLKNDIKLILRNKRSKTTLLMSGLFIFYGLLFFTNAIEIYQGPFWSMFAGIFVTGGFMMTFGQFVPSWDSAYYPLMMSQNIQYREYIASKWWLMVIGTTASALIASFYLYFGLDTYLMLLAGAVYNIGVNSHLVLLGGAFIKTPIDLTTSKQAFGDKKAFNLKTFLISLPKMLVPMALYGIGFYIFSPTAGALFVAVAGVLGFAFRNKAFAQIEKIYKREKYDTLAAYKQKN</sequence>
<dbReference type="Proteomes" id="UP001597480">
    <property type="component" value="Unassembled WGS sequence"/>
</dbReference>
<keyword evidence="1" id="KW-0472">Membrane</keyword>
<name>A0ABW5NTN7_9FLAO</name>
<feature type="transmembrane region" description="Helical" evidence="1">
    <location>
        <begin position="166"/>
        <end position="184"/>
    </location>
</feature>
<feature type="transmembrane region" description="Helical" evidence="1">
    <location>
        <begin position="138"/>
        <end position="157"/>
    </location>
</feature>
<comment type="caution">
    <text evidence="2">The sequence shown here is derived from an EMBL/GenBank/DDBJ whole genome shotgun (WGS) entry which is preliminary data.</text>
</comment>
<feature type="transmembrane region" description="Helical" evidence="1">
    <location>
        <begin position="23"/>
        <end position="50"/>
    </location>
</feature>
<dbReference type="RefSeq" id="WP_379820836.1">
    <property type="nucleotide sequence ID" value="NZ_JBHUMD010000024.1"/>
</dbReference>
<dbReference type="Pfam" id="PF18940">
    <property type="entry name" value="DUF5687"/>
    <property type="match status" value="1"/>
</dbReference>
<evidence type="ECO:0000313" key="2">
    <source>
        <dbReference type="EMBL" id="MFD2602376.1"/>
    </source>
</evidence>
<feature type="transmembrane region" description="Helical" evidence="1">
    <location>
        <begin position="374"/>
        <end position="399"/>
    </location>
</feature>
<accession>A0ABW5NTN7</accession>
<keyword evidence="3" id="KW-1185">Reference proteome</keyword>
<evidence type="ECO:0000313" key="3">
    <source>
        <dbReference type="Proteomes" id="UP001597480"/>
    </source>
</evidence>
<feature type="transmembrane region" description="Helical" evidence="1">
    <location>
        <begin position="301"/>
        <end position="323"/>
    </location>
</feature>
<feature type="transmembrane region" description="Helical" evidence="1">
    <location>
        <begin position="275"/>
        <end position="295"/>
    </location>
</feature>
<gene>
    <name evidence="2" type="ORF">ACFSR3_09950</name>
</gene>
<dbReference type="EMBL" id="JBHUMD010000024">
    <property type="protein sequence ID" value="MFD2602376.1"/>
    <property type="molecule type" value="Genomic_DNA"/>
</dbReference>
<keyword evidence="1" id="KW-1133">Transmembrane helix</keyword>
<reference evidence="3" key="1">
    <citation type="journal article" date="2019" name="Int. J. Syst. Evol. Microbiol.">
        <title>The Global Catalogue of Microorganisms (GCM) 10K type strain sequencing project: providing services to taxonomists for standard genome sequencing and annotation.</title>
        <authorList>
            <consortium name="The Broad Institute Genomics Platform"/>
            <consortium name="The Broad Institute Genome Sequencing Center for Infectious Disease"/>
            <person name="Wu L."/>
            <person name="Ma J."/>
        </authorList>
    </citation>
    <scope>NUCLEOTIDE SEQUENCE [LARGE SCALE GENOMIC DNA]</scope>
    <source>
        <strain evidence="3">KCTC 42107</strain>
    </source>
</reference>
<feature type="transmembrane region" description="Helical" evidence="1">
    <location>
        <begin position="204"/>
        <end position="222"/>
    </location>
</feature>
<feature type="transmembrane region" description="Helical" evidence="1">
    <location>
        <begin position="344"/>
        <end position="368"/>
    </location>
</feature>